<sequence>MPAAQPLKVTPASTPARQGSSSTTSSLADRTPTVTPATTGKQANGAPAAAPVDISSPHELTAYVESLLEQLDTKFDEMSSQLLERMTQMSSRVDSLEASIQDIINTDVGTPAPSVPQSPAPNGMPNMRRTGSGLSS</sequence>
<dbReference type="GO" id="GO:0003714">
    <property type="term" value="F:transcription corepressor activity"/>
    <property type="evidence" value="ECO:0007669"/>
    <property type="project" value="InterPro"/>
</dbReference>
<dbReference type="HOGENOM" id="CLU_153376_0_0_1"/>
<evidence type="ECO:0000313" key="3">
    <source>
        <dbReference type="EMBL" id="EIN03958.1"/>
    </source>
</evidence>
<gene>
    <name evidence="3" type="ORF">PUNSTDRAFT_139002</name>
</gene>
<dbReference type="OMA" id="QKFDDMS"/>
<dbReference type="PANTHER" id="PTHR19424">
    <property type="entry name" value="HEAT SHOCK FACTOR BINDING PROTEIN 1"/>
    <property type="match status" value="1"/>
</dbReference>
<dbReference type="GeneID" id="18880210"/>
<dbReference type="GO" id="GO:0005829">
    <property type="term" value="C:cytosol"/>
    <property type="evidence" value="ECO:0007669"/>
    <property type="project" value="TreeGrafter"/>
</dbReference>
<dbReference type="Proteomes" id="UP000054196">
    <property type="component" value="Unassembled WGS sequence"/>
</dbReference>
<dbReference type="OrthoDB" id="4159489at2759"/>
<feature type="region of interest" description="Disordered" evidence="2">
    <location>
        <begin position="1"/>
        <end position="54"/>
    </location>
</feature>
<dbReference type="Pfam" id="PF06825">
    <property type="entry name" value="HSBP1"/>
    <property type="match status" value="1"/>
</dbReference>
<dbReference type="InterPro" id="IPR009643">
    <property type="entry name" value="HS1-bd"/>
</dbReference>
<name>R7S161_PUNST</name>
<accession>R7S161</accession>
<dbReference type="AlphaFoldDB" id="R7S161"/>
<dbReference type="eggNOG" id="ENOG502SFPH">
    <property type="taxonomic scope" value="Eukaryota"/>
</dbReference>
<reference evidence="4" key="1">
    <citation type="journal article" date="2012" name="Science">
        <title>The Paleozoic origin of enzymatic lignin decomposition reconstructed from 31 fungal genomes.</title>
        <authorList>
            <person name="Floudas D."/>
            <person name="Binder M."/>
            <person name="Riley R."/>
            <person name="Barry K."/>
            <person name="Blanchette R.A."/>
            <person name="Henrissat B."/>
            <person name="Martinez A.T."/>
            <person name="Otillar R."/>
            <person name="Spatafora J.W."/>
            <person name="Yadav J.S."/>
            <person name="Aerts A."/>
            <person name="Benoit I."/>
            <person name="Boyd A."/>
            <person name="Carlson A."/>
            <person name="Copeland A."/>
            <person name="Coutinho P.M."/>
            <person name="de Vries R.P."/>
            <person name="Ferreira P."/>
            <person name="Findley K."/>
            <person name="Foster B."/>
            <person name="Gaskell J."/>
            <person name="Glotzer D."/>
            <person name="Gorecki P."/>
            <person name="Heitman J."/>
            <person name="Hesse C."/>
            <person name="Hori C."/>
            <person name="Igarashi K."/>
            <person name="Jurgens J.A."/>
            <person name="Kallen N."/>
            <person name="Kersten P."/>
            <person name="Kohler A."/>
            <person name="Kuees U."/>
            <person name="Kumar T.K.A."/>
            <person name="Kuo A."/>
            <person name="LaButti K."/>
            <person name="Larrondo L.F."/>
            <person name="Lindquist E."/>
            <person name="Ling A."/>
            <person name="Lombard V."/>
            <person name="Lucas S."/>
            <person name="Lundell T."/>
            <person name="Martin R."/>
            <person name="McLaughlin D.J."/>
            <person name="Morgenstern I."/>
            <person name="Morin E."/>
            <person name="Murat C."/>
            <person name="Nagy L.G."/>
            <person name="Nolan M."/>
            <person name="Ohm R.A."/>
            <person name="Patyshakuliyeva A."/>
            <person name="Rokas A."/>
            <person name="Ruiz-Duenas F.J."/>
            <person name="Sabat G."/>
            <person name="Salamov A."/>
            <person name="Samejima M."/>
            <person name="Schmutz J."/>
            <person name="Slot J.C."/>
            <person name="St John F."/>
            <person name="Stenlid J."/>
            <person name="Sun H."/>
            <person name="Sun S."/>
            <person name="Syed K."/>
            <person name="Tsang A."/>
            <person name="Wiebenga A."/>
            <person name="Young D."/>
            <person name="Pisabarro A."/>
            <person name="Eastwood D.C."/>
            <person name="Martin F."/>
            <person name="Cullen D."/>
            <person name="Grigoriev I.V."/>
            <person name="Hibbett D.S."/>
        </authorList>
    </citation>
    <scope>NUCLEOTIDE SEQUENCE [LARGE SCALE GENOMIC DNA]</scope>
    <source>
        <strain evidence="4">HHB-11173 SS5</strain>
    </source>
</reference>
<dbReference type="RefSeq" id="XP_007388747.1">
    <property type="nucleotide sequence ID" value="XM_007388685.1"/>
</dbReference>
<dbReference type="PANTHER" id="PTHR19424:SF0">
    <property type="entry name" value="HEAT SHOCK FACTOR BINDING PROTEIN 1"/>
    <property type="match status" value="1"/>
</dbReference>
<evidence type="ECO:0000256" key="1">
    <source>
        <dbReference type="ARBA" id="ARBA00006349"/>
    </source>
</evidence>
<proteinExistence type="inferred from homology"/>
<dbReference type="GO" id="GO:0005634">
    <property type="term" value="C:nucleus"/>
    <property type="evidence" value="ECO:0007669"/>
    <property type="project" value="TreeGrafter"/>
</dbReference>
<dbReference type="EMBL" id="JH687557">
    <property type="protein sequence ID" value="EIN03958.1"/>
    <property type="molecule type" value="Genomic_DNA"/>
</dbReference>
<keyword evidence="4" id="KW-1185">Reference proteome</keyword>
<feature type="compositionally biased region" description="Polar residues" evidence="2">
    <location>
        <begin position="11"/>
        <end position="42"/>
    </location>
</feature>
<protein>
    <recommendedName>
        <fullName evidence="5">Heat shock factor binding protein 1-domain-containing protein</fullName>
    </recommendedName>
</protein>
<evidence type="ECO:0000313" key="4">
    <source>
        <dbReference type="Proteomes" id="UP000054196"/>
    </source>
</evidence>
<evidence type="ECO:0000256" key="2">
    <source>
        <dbReference type="SAM" id="MobiDB-lite"/>
    </source>
</evidence>
<evidence type="ECO:0008006" key="5">
    <source>
        <dbReference type="Google" id="ProtNLM"/>
    </source>
</evidence>
<dbReference type="Gene3D" id="1.20.5.430">
    <property type="match status" value="1"/>
</dbReference>
<feature type="region of interest" description="Disordered" evidence="2">
    <location>
        <begin position="105"/>
        <end position="136"/>
    </location>
</feature>
<organism evidence="3 4">
    <name type="scientific">Punctularia strigosozonata (strain HHB-11173)</name>
    <name type="common">White-rot fungus</name>
    <dbReference type="NCBI Taxonomy" id="741275"/>
    <lineage>
        <taxon>Eukaryota</taxon>
        <taxon>Fungi</taxon>
        <taxon>Dikarya</taxon>
        <taxon>Basidiomycota</taxon>
        <taxon>Agaricomycotina</taxon>
        <taxon>Agaricomycetes</taxon>
        <taxon>Corticiales</taxon>
        <taxon>Punctulariaceae</taxon>
        <taxon>Punctularia</taxon>
    </lineage>
</organism>
<dbReference type="GO" id="GO:0070370">
    <property type="term" value="P:cellular heat acclimation"/>
    <property type="evidence" value="ECO:0007669"/>
    <property type="project" value="TreeGrafter"/>
</dbReference>
<comment type="similarity">
    <text evidence="1">Belongs to the HSBP1 family.</text>
</comment>
<dbReference type="KEGG" id="psq:PUNSTDRAFT_139002"/>